<dbReference type="InterPro" id="IPR001353">
    <property type="entry name" value="Proteasome_sua/b"/>
</dbReference>
<evidence type="ECO:0000256" key="4">
    <source>
        <dbReference type="RuleBase" id="RU004203"/>
    </source>
</evidence>
<keyword evidence="1 4" id="KW-0963">Cytoplasm</keyword>
<dbReference type="AlphaFoldDB" id="A0A6B2LIG4"/>
<name>A0A6B2LIG4_9EUKA</name>
<dbReference type="Pfam" id="PF00227">
    <property type="entry name" value="Proteasome"/>
    <property type="match status" value="1"/>
</dbReference>
<comment type="function">
    <text evidence="4">Component of the proteasome, a multicatalytic proteinase complex which is characterized by its ability to cleave peptides with Arg, Phe, Tyr, Leu, and Glu adjacent to the leaving group at neutral or slightly basic pH. The proteasome has an ATP-dependent proteolytic activity.</text>
</comment>
<dbReference type="InterPro" id="IPR016050">
    <property type="entry name" value="Proteasome_bsu_CS"/>
</dbReference>
<dbReference type="Gene3D" id="3.60.20.10">
    <property type="entry name" value="Glutamine Phosphoribosylpyrophosphate, subunit 1, domain 1"/>
    <property type="match status" value="1"/>
</dbReference>
<dbReference type="GO" id="GO:0019774">
    <property type="term" value="C:proteasome core complex, beta-subunit complex"/>
    <property type="evidence" value="ECO:0007669"/>
    <property type="project" value="InterPro"/>
</dbReference>
<accession>A0A6B2LIG4</accession>
<dbReference type="SUPFAM" id="SSF56235">
    <property type="entry name" value="N-terminal nucleophile aminohydrolases (Ntn hydrolases)"/>
    <property type="match status" value="1"/>
</dbReference>
<dbReference type="InterPro" id="IPR029055">
    <property type="entry name" value="Ntn_hydrolases_N"/>
</dbReference>
<evidence type="ECO:0000313" key="5">
    <source>
        <dbReference type="EMBL" id="NDV36919.1"/>
    </source>
</evidence>
<dbReference type="GO" id="GO:0043161">
    <property type="term" value="P:proteasome-mediated ubiquitin-dependent protein catabolic process"/>
    <property type="evidence" value="ECO:0007669"/>
    <property type="project" value="InterPro"/>
</dbReference>
<sequence length="204" mass="22566">MSIMGYNGGAVIAMAGKNCVAIACDTRFGIQAQTVAFDFPKVFKISNRVFVGLPGLLTDTQTFHENLKFKVNLYELREERPITPKVFSNMCASMLYERRFGPYFIEPIIAGLSEDNTPFISGMDLIGAPVLAEDFVLAGTCSEALFGMAECLWRKDMNPEELFECIGQTLLNAFDRDATSGWGAIVHILTPEGITTKTLKTRQD</sequence>
<comment type="similarity">
    <text evidence="4">Belongs to the peptidase T1B family.</text>
</comment>
<keyword evidence="2 4" id="KW-0647">Proteasome</keyword>
<dbReference type="PANTHER" id="PTHR32194:SF10">
    <property type="entry name" value="PROTEASOME SUBUNIT BETA TYPE-3"/>
    <property type="match status" value="1"/>
</dbReference>
<organism evidence="5">
    <name type="scientific">Arcella intermedia</name>
    <dbReference type="NCBI Taxonomy" id="1963864"/>
    <lineage>
        <taxon>Eukaryota</taxon>
        <taxon>Amoebozoa</taxon>
        <taxon>Tubulinea</taxon>
        <taxon>Elardia</taxon>
        <taxon>Arcellinida</taxon>
        <taxon>Sphaerothecina</taxon>
        <taxon>Arcellidae</taxon>
        <taxon>Arcella</taxon>
    </lineage>
</organism>
<proteinExistence type="inferred from homology"/>
<dbReference type="PROSITE" id="PS00854">
    <property type="entry name" value="PROTEASOME_BETA_1"/>
    <property type="match status" value="1"/>
</dbReference>
<keyword evidence="3 4" id="KW-0539">Nucleus</keyword>
<comment type="subcellular location">
    <subcellularLocation>
        <location evidence="4">Cytoplasm</location>
    </subcellularLocation>
    <subcellularLocation>
        <location evidence="4">Nucleus</location>
    </subcellularLocation>
</comment>
<dbReference type="FunFam" id="3.60.20.10:FF:000003">
    <property type="entry name" value="Proteasome subunit beta type-3"/>
    <property type="match status" value="1"/>
</dbReference>
<evidence type="ECO:0000256" key="3">
    <source>
        <dbReference type="ARBA" id="ARBA00023242"/>
    </source>
</evidence>
<dbReference type="InterPro" id="IPR033811">
    <property type="entry name" value="Proteasome_beta_3"/>
</dbReference>
<comment type="subunit">
    <text evidence="4">Component of the proteasome complex.</text>
</comment>
<dbReference type="PANTHER" id="PTHR32194">
    <property type="entry name" value="METALLOPROTEASE TLDD"/>
    <property type="match status" value="1"/>
</dbReference>
<dbReference type="EMBL" id="GIBP01007950">
    <property type="protein sequence ID" value="NDV36919.1"/>
    <property type="molecule type" value="Transcribed_RNA"/>
</dbReference>
<reference evidence="5" key="1">
    <citation type="journal article" date="2020" name="J. Eukaryot. Microbiol.">
        <title>De novo Sequencing, Assembly and Annotation of the Transcriptome for the Free-Living Testate Amoeba Arcella intermedia.</title>
        <authorList>
            <person name="Ribeiro G.M."/>
            <person name="Porfirio-Sousa A.L."/>
            <person name="Maurer-Alcala X.X."/>
            <person name="Katz L.A."/>
            <person name="Lahr D.J.G."/>
        </authorList>
    </citation>
    <scope>NUCLEOTIDE SEQUENCE</scope>
</reference>
<protein>
    <recommendedName>
        <fullName evidence="4">Proteasome subunit beta</fullName>
    </recommendedName>
</protein>
<evidence type="ECO:0000256" key="2">
    <source>
        <dbReference type="ARBA" id="ARBA00022942"/>
    </source>
</evidence>
<dbReference type="GO" id="GO:0005634">
    <property type="term" value="C:nucleus"/>
    <property type="evidence" value="ECO:0007669"/>
    <property type="project" value="UniProtKB-SubCell"/>
</dbReference>
<evidence type="ECO:0000256" key="1">
    <source>
        <dbReference type="ARBA" id="ARBA00022490"/>
    </source>
</evidence>
<dbReference type="GO" id="GO:0005737">
    <property type="term" value="C:cytoplasm"/>
    <property type="evidence" value="ECO:0007669"/>
    <property type="project" value="UniProtKB-SubCell"/>
</dbReference>
<dbReference type="InterPro" id="IPR023333">
    <property type="entry name" value="Proteasome_suB-type"/>
</dbReference>
<dbReference type="CDD" id="cd03759">
    <property type="entry name" value="proteasome_beta_type_3"/>
    <property type="match status" value="1"/>
</dbReference>
<dbReference type="PROSITE" id="PS51476">
    <property type="entry name" value="PROTEASOME_BETA_2"/>
    <property type="match status" value="1"/>
</dbReference>